<name>A0ABU7R6L4_9FLAO</name>
<comment type="caution">
    <text evidence="2">The sequence shown here is derived from an EMBL/GenBank/DDBJ whole genome shotgun (WGS) entry which is preliminary data.</text>
</comment>
<evidence type="ECO:0000313" key="3">
    <source>
        <dbReference type="Proteomes" id="UP001350005"/>
    </source>
</evidence>
<sequence>MFNFKSIRTKYFWIAIICIGTIGIWLPFLLGDNIGAKDVPILFTTYYVSIYFSGCLDSVVSKIKNIQNSTSEELIKNFLNIIGLILLSIALVVATVLLNKESYHKTALALSLVGTLIGLRLWWINNTDEPTFGDVIRQESKENHGNNW</sequence>
<feature type="transmembrane region" description="Helical" evidence="1">
    <location>
        <begin position="78"/>
        <end position="99"/>
    </location>
</feature>
<dbReference type="Proteomes" id="UP001350005">
    <property type="component" value="Unassembled WGS sequence"/>
</dbReference>
<dbReference type="EMBL" id="JAZGJU010000119">
    <property type="protein sequence ID" value="MEE6130448.1"/>
    <property type="molecule type" value="Genomic_DNA"/>
</dbReference>
<accession>A0ABU7R6L4</accession>
<keyword evidence="3" id="KW-1185">Reference proteome</keyword>
<evidence type="ECO:0000313" key="2">
    <source>
        <dbReference type="EMBL" id="MEE6130448.1"/>
    </source>
</evidence>
<gene>
    <name evidence="2" type="ORF">V2E39_23860</name>
</gene>
<evidence type="ECO:0000256" key="1">
    <source>
        <dbReference type="SAM" id="Phobius"/>
    </source>
</evidence>
<keyword evidence="1" id="KW-0472">Membrane</keyword>
<feature type="transmembrane region" description="Helical" evidence="1">
    <location>
        <begin position="12"/>
        <end position="30"/>
    </location>
</feature>
<feature type="transmembrane region" description="Helical" evidence="1">
    <location>
        <begin position="106"/>
        <end position="124"/>
    </location>
</feature>
<keyword evidence="1" id="KW-1133">Transmembrane helix</keyword>
<organism evidence="2 3">
    <name type="scientific">Chryseobacterium arthrosphaerae</name>
    <dbReference type="NCBI Taxonomy" id="651561"/>
    <lineage>
        <taxon>Bacteria</taxon>
        <taxon>Pseudomonadati</taxon>
        <taxon>Bacteroidota</taxon>
        <taxon>Flavobacteriia</taxon>
        <taxon>Flavobacteriales</taxon>
        <taxon>Weeksellaceae</taxon>
        <taxon>Chryseobacterium group</taxon>
        <taxon>Chryseobacterium</taxon>
    </lineage>
</organism>
<reference evidence="2 3" key="1">
    <citation type="submission" date="2024-01" db="EMBL/GenBank/DDBJ databases">
        <title>Whole genome of Chryseobacterium arthrosphaerae NNCa 2741.</title>
        <authorList>
            <person name="Boriskina E.V."/>
            <person name="Gordinskaya N.A."/>
            <person name="Kropotov V.S."/>
            <person name="Alekseeva A.E."/>
            <person name="Makhova M.A."/>
            <person name="Kryazhev D.V."/>
            <person name="Shkurkina I.S."/>
        </authorList>
    </citation>
    <scope>NUCLEOTIDE SEQUENCE [LARGE SCALE GENOMIC DNA]</scope>
    <source>
        <strain evidence="2 3">NNCa 2741</strain>
    </source>
</reference>
<protein>
    <submittedName>
        <fullName evidence="2">Uncharacterized protein</fullName>
    </submittedName>
</protein>
<proteinExistence type="predicted"/>
<dbReference type="RefSeq" id="WP_330937640.1">
    <property type="nucleotide sequence ID" value="NZ_JAZGJU010000119.1"/>
</dbReference>
<keyword evidence="1" id="KW-0812">Transmembrane</keyword>